<feature type="transmembrane region" description="Helical" evidence="1">
    <location>
        <begin position="34"/>
        <end position="57"/>
    </location>
</feature>
<gene>
    <name evidence="2" type="ordered locus">Mesop_2165</name>
</gene>
<proteinExistence type="predicted"/>
<dbReference type="AlphaFoldDB" id="F7YCA9"/>
<reference evidence="2 3" key="1">
    <citation type="submission" date="2010-10" db="EMBL/GenBank/DDBJ databases">
        <title>Complete sequence of Mesorhizobium opportunistum WSM2075.</title>
        <authorList>
            <consortium name="US DOE Joint Genome Institute"/>
            <person name="Lucas S."/>
            <person name="Copeland A."/>
            <person name="Lapidus A."/>
            <person name="Cheng J.-F."/>
            <person name="Bruce D."/>
            <person name="Goodwin L."/>
            <person name="Pitluck S."/>
            <person name="Chertkov O."/>
            <person name="Misra M."/>
            <person name="Detter J.C."/>
            <person name="Han C."/>
            <person name="Tapia R."/>
            <person name="Land M."/>
            <person name="Hauser L."/>
            <person name="Kyrpides N."/>
            <person name="Ovchinnikova G."/>
            <person name="Mavrommatis K.M."/>
            <person name="Tiwari R.P."/>
            <person name="Howieson J.G."/>
            <person name="O'Hara G.W."/>
            <person name="Nandasena K.G."/>
            <person name="Woyke T."/>
        </authorList>
    </citation>
    <scope>NUCLEOTIDE SEQUENCE [LARGE SCALE GENOMIC DNA]</scope>
    <source>
        <strain evidence="3">LMG 24607 / HAMBI 3007 / WSM2075</strain>
    </source>
</reference>
<keyword evidence="1" id="KW-1133">Transmembrane helix</keyword>
<organism evidence="2 3">
    <name type="scientific">Mesorhizobium opportunistum (strain LMG 24607 / HAMBI 3007 / WSM2075)</name>
    <dbReference type="NCBI Taxonomy" id="536019"/>
    <lineage>
        <taxon>Bacteria</taxon>
        <taxon>Pseudomonadati</taxon>
        <taxon>Pseudomonadota</taxon>
        <taxon>Alphaproteobacteria</taxon>
        <taxon>Hyphomicrobiales</taxon>
        <taxon>Phyllobacteriaceae</taxon>
        <taxon>Mesorhizobium</taxon>
    </lineage>
</organism>
<keyword evidence="1" id="KW-0812">Transmembrane</keyword>
<dbReference type="HOGENOM" id="CLU_2317024_0_0_5"/>
<dbReference type="EMBL" id="CP002279">
    <property type="protein sequence ID" value="AEH86642.1"/>
    <property type="molecule type" value="Genomic_DNA"/>
</dbReference>
<feature type="transmembrane region" description="Helical" evidence="1">
    <location>
        <begin position="72"/>
        <end position="93"/>
    </location>
</feature>
<evidence type="ECO:0000313" key="2">
    <source>
        <dbReference type="EMBL" id="AEH86642.1"/>
    </source>
</evidence>
<name>F7YCA9_MESOW</name>
<dbReference type="Proteomes" id="UP000001623">
    <property type="component" value="Chromosome"/>
</dbReference>
<evidence type="ECO:0000256" key="1">
    <source>
        <dbReference type="SAM" id="Phobius"/>
    </source>
</evidence>
<dbReference type="KEGG" id="mop:Mesop_2165"/>
<feature type="transmembrane region" description="Helical" evidence="1">
    <location>
        <begin position="6"/>
        <end position="22"/>
    </location>
</feature>
<keyword evidence="1" id="KW-0472">Membrane</keyword>
<protein>
    <submittedName>
        <fullName evidence="2">Integral membrane protein</fullName>
    </submittedName>
</protein>
<evidence type="ECO:0000313" key="3">
    <source>
        <dbReference type="Proteomes" id="UP000001623"/>
    </source>
</evidence>
<sequence length="99" mass="10300">MEAYALIIAAAAAFGGYSFGLGGDSRRVGITASILAAFAFVIPMGFWLASNLIAYAFKGGGSGFKPGQVREVFGLLLFGAAVWLCATAVGYVLRTRGKR</sequence>
<accession>F7YCA9</accession>